<feature type="compositionally biased region" description="Polar residues" evidence="2">
    <location>
        <begin position="1976"/>
        <end position="1995"/>
    </location>
</feature>
<feature type="compositionally biased region" description="Basic and acidic residues" evidence="2">
    <location>
        <begin position="1911"/>
        <end position="1942"/>
    </location>
</feature>
<keyword evidence="3" id="KW-0472">Membrane</keyword>
<proteinExistence type="predicted"/>
<organism evidence="4 5">
    <name type="scientific">Papilio xuthus</name>
    <name type="common">Asian swallowtail butterfly</name>
    <dbReference type="NCBI Taxonomy" id="66420"/>
    <lineage>
        <taxon>Eukaryota</taxon>
        <taxon>Metazoa</taxon>
        <taxon>Ecdysozoa</taxon>
        <taxon>Arthropoda</taxon>
        <taxon>Hexapoda</taxon>
        <taxon>Insecta</taxon>
        <taxon>Pterygota</taxon>
        <taxon>Neoptera</taxon>
        <taxon>Endopterygota</taxon>
        <taxon>Lepidoptera</taxon>
        <taxon>Glossata</taxon>
        <taxon>Ditrysia</taxon>
        <taxon>Papilionoidea</taxon>
        <taxon>Papilionidae</taxon>
        <taxon>Papilioninae</taxon>
        <taxon>Papilio</taxon>
    </lineage>
</organism>
<feature type="coiled-coil region" evidence="1">
    <location>
        <begin position="359"/>
        <end position="421"/>
    </location>
</feature>
<reference evidence="4 5" key="1">
    <citation type="journal article" date="2015" name="Nat. Commun.">
        <title>Outbred genome sequencing and CRISPR/Cas9 gene editing in butterflies.</title>
        <authorList>
            <person name="Li X."/>
            <person name="Fan D."/>
            <person name="Zhang W."/>
            <person name="Liu G."/>
            <person name="Zhang L."/>
            <person name="Zhao L."/>
            <person name="Fang X."/>
            <person name="Chen L."/>
            <person name="Dong Y."/>
            <person name="Chen Y."/>
            <person name="Ding Y."/>
            <person name="Zhao R."/>
            <person name="Feng M."/>
            <person name="Zhu Y."/>
            <person name="Feng Y."/>
            <person name="Jiang X."/>
            <person name="Zhu D."/>
            <person name="Xiang H."/>
            <person name="Feng X."/>
            <person name="Li S."/>
            <person name="Wang J."/>
            <person name="Zhang G."/>
            <person name="Kronforst M.R."/>
            <person name="Wang W."/>
        </authorList>
    </citation>
    <scope>NUCLEOTIDE SEQUENCE [LARGE SCALE GENOMIC DNA]</scope>
    <source>
        <strain evidence="4">Ya'a_city_454_Px</strain>
        <tissue evidence="4">Whole body</tissue>
    </source>
</reference>
<name>A0A0N0PAL3_PAPXU</name>
<feature type="transmembrane region" description="Helical" evidence="3">
    <location>
        <begin position="38"/>
        <end position="58"/>
    </location>
</feature>
<keyword evidence="3" id="KW-1133">Transmembrane helix</keyword>
<evidence type="ECO:0000256" key="1">
    <source>
        <dbReference type="SAM" id="Coils"/>
    </source>
</evidence>
<feature type="compositionally biased region" description="Basic and acidic residues" evidence="2">
    <location>
        <begin position="1951"/>
        <end position="1975"/>
    </location>
</feature>
<feature type="coiled-coil region" evidence="1">
    <location>
        <begin position="788"/>
        <end position="815"/>
    </location>
</feature>
<feature type="compositionally biased region" description="Polar residues" evidence="2">
    <location>
        <begin position="1744"/>
        <end position="1755"/>
    </location>
</feature>
<protein>
    <submittedName>
        <fullName evidence="4">Uncharacterized protein</fullName>
    </submittedName>
</protein>
<keyword evidence="3" id="KW-0812">Transmembrane</keyword>
<keyword evidence="5" id="KW-1185">Reference proteome</keyword>
<feature type="region of interest" description="Disordered" evidence="2">
    <location>
        <begin position="1897"/>
        <end position="1995"/>
    </location>
</feature>
<keyword evidence="1" id="KW-0175">Coiled coil</keyword>
<evidence type="ECO:0000256" key="2">
    <source>
        <dbReference type="SAM" id="MobiDB-lite"/>
    </source>
</evidence>
<dbReference type="EMBL" id="KQ458725">
    <property type="protein sequence ID" value="KPJ05368.1"/>
    <property type="molecule type" value="Genomic_DNA"/>
</dbReference>
<feature type="region of interest" description="Disordered" evidence="2">
    <location>
        <begin position="1744"/>
        <end position="1764"/>
    </location>
</feature>
<dbReference type="Proteomes" id="UP000053268">
    <property type="component" value="Unassembled WGS sequence"/>
</dbReference>
<sequence>MKDIKGRQMKMTWRKAFSIGTETIQRIKKTADIRFSKYSLNIFLLYLTNIMIRLTRFIPIYSQLSIKEELESTTKLTKHKDNIKRKLSSADIVELVSRKPKELTEKMNTVLSEFQFKLNINKSQNKLHDNRRAKSVTKVDEISNNNTLKLFNEINREEREQMKEDIKLATSAAAKRVLGRRRSYHNITDVENEKIDGLTYIAIVESHVYTYKNAIFNDYISHVKKQVNNVLEITDRNDMVATELIAGKSYKFSSNQRELNDVYLNNTEDFLSKEICIDKGQKIEYVATVTVEHKQIPKSINIEKDEKYVEINKLALKKTTEQVTEVNETKNLNEVITPTPIIEEVESTTNIHEATAHQINELCNKVEKQSVEITELKEDLPIVKIEEKELNKLQARGVETIKDIQTALHEIEEENEFITKEVVPIIKEVKKEIISEVDEAVSHFTEASILPVTELKEQTPKITIEEEILSKAQILNKEYIKQTNEVYNEVDIKDEEAYNLLEDKLLLTTEKDNVIASKMVNETYVYEEPILMPQIEIQSVVSALSSTEESHFESALPTSLSVCELTTETNTAVIKDVEVQKEIAITKTEANELDIAQTVAIATARQTSEAYDEVQNQSFNIESNKEFPSSSTENHELKIIQPISCAIASNIDIKLEESEYFDAETKDLQQCSSLEVTEEIIKLYSICYAIIQDIKINLEEIEQLSIDRKDQEVAISSLEEEFKSIQAYCTSVVNDLIINIYEVEDFKTPTIIEEKATEEIEIEIFNKAQSLNTELYQEINIPIDKFEIINIDKDLKEEKAEVSEEENNYSKALITCKEIIETIDVFKEDMKDVIIDKYKEEIPSTQIETEIFTFALAICTSISSEITTISVEVETLPDERFPEEKTDLSEEKNNYFKTLAICKEINQDIDILLEVTNELIINKFEEEMPTTSLEPDIFSTALSICISILSDIIIIYFETELLQQENHQEVKSVISIEEDYYFKALKTCIDISQYIELLLDESNLLIIEQLKEEFPSTSTEPFVLESTLPISTSSFSEINQELHEAINLDIEELVKEEAKILIEVSKLTMILAICIAAIGEIYKDLEECVPFKVKGIKEELGSFIEEPFVLKTTLPMCVSILEHINFSYSNAEVLEMKQLPIENANSTLEVDFVTIFAICTAIVETKITTLDEVNSFKVDKILEYKASEYSEPKIFTKTLPKCTATVLILNVPVFELKLLKPETFEQETVSVSLEIKNLETAEVICQNILKQDEISVNEVETMSLNYELEELNASHNVSNTIEKQIESSGVKIKPKQKNNVSMQEVSVSNEDNTNKIINKRKKKITKAFTMTEDEINILNINQATLEENSDDFESLHIEELKEDDIKNEQVTITEEPIHLMTKETVTIGRKNIKQKVSNAVHQEYNIQSNIINTEEASGTISHTDLKRVSVEAEPIIKNNNELNTSIVLQAKECINNESNVNISIGKAKAKQNETYQEMSYDLTVTKPQVLDEPVFETKEETLYVRRKKDLKYHTEEFEEEFNLNLNQDESGVVIHEITTSDEEIENSINMENRNEAMDDEDASQDVYESSTLVKRRSKGYDSNQESAALTKFRKEDFDEDIENYEEDNLNINMTSAYSRKEYAGDTEIISQTSDFESQSLREDVISKKSVGKRISKTNAQALNIERKKEAHQEITDISNTNLDIKAAKYQIETIKGKTSLKANLTTQENTSLNIQEYDSTIKNKSKLTSLKTNIKRDEIVASQNAEINKSSTDESPTTPPTPLTDEYIFRLVAPLPKSRGTTPVPEPSPVINRDENTVKNLVPNIESVKIERVVYNPPLPTPPTSPVPAYTKPGLNGGMKRLPRYFKPGLRGGSDRPPIPKEEIIEVRKNLSNLTSDINETLKNIEKYKKIVETLKQQKAEGESSTIMEDGTDKQTKPEEVEDTKDAKEKETSQHTIIEKSNNELQPEEIAGTKDANEKETLEQTKTEKPIHEQPIKSTTQQNSETNNSGEINLNNNKTINVDIKHDFANKIEEVRIKGYDIKEVTTFEEIEKEYENTGIVELAPDTAGEESIEKEFNIIKEDLESEQPKAMIQIKIDEEIEQIEDKLDVTSDEEQKAVDDEVARVTGLNADRKTSEEISPVETSPSEADTIKEAHIISLTRVLSSHMLREGLSPDCQKMKDKFENKNLPDVKIKDDDRSWTTFLQKSSNLQTQKLEHFKDLQNKFEKQEPFTTNVTERNELRLSPVIKPKDFNSSPVPWQERAFAGTIDATYIKELTPGDGPQFFLAIPTESKDDGVLKSTVIPLPNLNNEINKLKDDGKSEHTVHEIIQEALMRVESLNIGEGKNRSIEFFLNNIKNITASSIPVADQLSQMRDQLEKLERVPDIIKETLENVMEKLHLINQKKEETLHTKEVKYQKVLEPKVTKAVEVNKKEEPQIIKEETKEAKVVKMAETKGELLVKDKKPFEQQMQKPMAYINRPQQKFGWMKPEPRPIKLFGGRRWRRPGEEYTEEQIAETILANSELIQGKTMGINFMKYEKPPIPLDHLQNSEVYKMIHNTEQTAQKPVELLRTVIAEADYRERCRSLSPCPPESSVEYKSTF</sequence>
<gene>
    <name evidence="4" type="ORF">RR46_01313</name>
</gene>
<evidence type="ECO:0000256" key="3">
    <source>
        <dbReference type="SAM" id="Phobius"/>
    </source>
</evidence>
<accession>A0A0N0PAL3</accession>
<dbReference type="STRING" id="66420.A0A0N0PAL3"/>
<evidence type="ECO:0000313" key="4">
    <source>
        <dbReference type="EMBL" id="KPJ05368.1"/>
    </source>
</evidence>
<evidence type="ECO:0000313" key="5">
    <source>
        <dbReference type="Proteomes" id="UP000053268"/>
    </source>
</evidence>